<accession>A0A8J9UU81</accession>
<keyword evidence="2" id="KW-1185">Reference proteome</keyword>
<dbReference type="Proteomes" id="UP000838878">
    <property type="component" value="Chromosome 6"/>
</dbReference>
<reference evidence="1" key="1">
    <citation type="submission" date="2021-12" db="EMBL/GenBank/DDBJ databases">
        <authorList>
            <person name="Martin H S."/>
        </authorList>
    </citation>
    <scope>NUCLEOTIDE SEQUENCE</scope>
</reference>
<feature type="non-terminal residue" evidence="1">
    <location>
        <position position="338"/>
    </location>
</feature>
<sequence>MNIKITSFTNPFSFFCVNEDYSDHIKLNLIDSNPGEVPKNISNKLIDANHGQYVAVMWKNKWARGVISMQSQFLIWLIDYGIFLRPNENTIFIDLPSEYRKQPTKIFEASIHGVAPLDKVLSEDCQIKNEITTSWTQGSIEKSQKLIRSATKIFFQPFALLETAHNEVLLGDLFLEIEGKDPVNIIDELESWPIFLERNSEVYIKNLHKMYTNGRIHSLCSYKPDLPDLPKISCNISLDEYISKVEQMPKLDTKFEYDSLCGESTAVEFSENKDKREIKITPTDIEKYSNSYITINGREYNVLTMLINKARDLNICERYKDHDLKSIGRGCSYRSSFI</sequence>
<name>A0A8J9UU81_9NEOP</name>
<protein>
    <recommendedName>
        <fullName evidence="3">Tudor domain-containing protein</fullName>
    </recommendedName>
</protein>
<dbReference type="OrthoDB" id="7147154at2759"/>
<organism evidence="1 2">
    <name type="scientific">Brenthis ino</name>
    <name type="common">lesser marbled fritillary</name>
    <dbReference type="NCBI Taxonomy" id="405034"/>
    <lineage>
        <taxon>Eukaryota</taxon>
        <taxon>Metazoa</taxon>
        <taxon>Ecdysozoa</taxon>
        <taxon>Arthropoda</taxon>
        <taxon>Hexapoda</taxon>
        <taxon>Insecta</taxon>
        <taxon>Pterygota</taxon>
        <taxon>Neoptera</taxon>
        <taxon>Endopterygota</taxon>
        <taxon>Lepidoptera</taxon>
        <taxon>Glossata</taxon>
        <taxon>Ditrysia</taxon>
        <taxon>Papilionoidea</taxon>
        <taxon>Nymphalidae</taxon>
        <taxon>Heliconiinae</taxon>
        <taxon>Argynnini</taxon>
        <taxon>Brenthis</taxon>
    </lineage>
</organism>
<evidence type="ECO:0008006" key="3">
    <source>
        <dbReference type="Google" id="ProtNLM"/>
    </source>
</evidence>
<evidence type="ECO:0000313" key="1">
    <source>
        <dbReference type="EMBL" id="CAH0726531.1"/>
    </source>
</evidence>
<proteinExistence type="predicted"/>
<gene>
    <name evidence="1" type="ORF">BINO364_LOCUS11980</name>
</gene>
<evidence type="ECO:0000313" key="2">
    <source>
        <dbReference type="Proteomes" id="UP000838878"/>
    </source>
</evidence>
<dbReference type="EMBL" id="OV170226">
    <property type="protein sequence ID" value="CAH0726531.1"/>
    <property type="molecule type" value="Genomic_DNA"/>
</dbReference>
<dbReference type="AlphaFoldDB" id="A0A8J9UU81"/>